<dbReference type="InterPro" id="IPR013149">
    <property type="entry name" value="ADH-like_C"/>
</dbReference>
<evidence type="ECO:0000313" key="11">
    <source>
        <dbReference type="Proteomes" id="UP000184609"/>
    </source>
</evidence>
<dbReference type="Proteomes" id="UP000184609">
    <property type="component" value="Unassembled WGS sequence"/>
</dbReference>
<keyword evidence="5" id="KW-0862">Zinc</keyword>
<dbReference type="EC" id="1.1.1.1" evidence="3"/>
<dbReference type="PANTHER" id="PTHR42940:SF3">
    <property type="entry name" value="ALCOHOL DEHYDROGENASE 1-RELATED"/>
    <property type="match status" value="1"/>
</dbReference>
<dbReference type="GO" id="GO:0004022">
    <property type="term" value="F:alcohol dehydrogenase (NAD+) activity"/>
    <property type="evidence" value="ECO:0007669"/>
    <property type="project" value="UniProtKB-EC"/>
</dbReference>
<dbReference type="Gene3D" id="3.40.50.720">
    <property type="entry name" value="NAD(P)-binding Rossmann-like Domain"/>
    <property type="match status" value="1"/>
</dbReference>
<dbReference type="SUPFAM" id="SSF50129">
    <property type="entry name" value="GroES-like"/>
    <property type="match status" value="1"/>
</dbReference>
<dbReference type="InterPro" id="IPR011032">
    <property type="entry name" value="GroES-like_sf"/>
</dbReference>
<protein>
    <recommendedName>
        <fullName evidence="3">alcohol dehydrogenase</fullName>
        <ecNumber evidence="3">1.1.1.1</ecNumber>
    </recommendedName>
</protein>
<keyword evidence="11" id="KW-1185">Reference proteome</keyword>
<evidence type="ECO:0000256" key="1">
    <source>
        <dbReference type="ARBA" id="ARBA00001947"/>
    </source>
</evidence>
<evidence type="ECO:0000256" key="5">
    <source>
        <dbReference type="ARBA" id="ARBA00022833"/>
    </source>
</evidence>
<dbReference type="GO" id="GO:0046872">
    <property type="term" value="F:metal ion binding"/>
    <property type="evidence" value="ECO:0007669"/>
    <property type="project" value="UniProtKB-KW"/>
</dbReference>
<dbReference type="EMBL" id="FRXN01000003">
    <property type="protein sequence ID" value="SHO62536.1"/>
    <property type="molecule type" value="Genomic_DNA"/>
</dbReference>
<reference evidence="11" key="1">
    <citation type="submission" date="2016-12" db="EMBL/GenBank/DDBJ databases">
        <authorList>
            <person name="Varghese N."/>
            <person name="Submissions S."/>
        </authorList>
    </citation>
    <scope>NUCLEOTIDE SEQUENCE [LARGE SCALE GENOMIC DNA]</scope>
    <source>
        <strain evidence="11">DSM 25035</strain>
    </source>
</reference>
<dbReference type="InterPro" id="IPR013154">
    <property type="entry name" value="ADH-like_N"/>
</dbReference>
<name>A0A1M7ZCV7_9BACT</name>
<dbReference type="GO" id="GO:0005737">
    <property type="term" value="C:cytoplasm"/>
    <property type="evidence" value="ECO:0007669"/>
    <property type="project" value="TreeGrafter"/>
</dbReference>
<evidence type="ECO:0000256" key="6">
    <source>
        <dbReference type="ARBA" id="ARBA00023002"/>
    </source>
</evidence>
<dbReference type="InterPro" id="IPR036291">
    <property type="entry name" value="NAD(P)-bd_dom_sf"/>
</dbReference>
<feature type="domain" description="Alcohol dehydrogenase-like C-terminal" evidence="8">
    <location>
        <begin position="191"/>
        <end position="317"/>
    </location>
</feature>
<comment type="similarity">
    <text evidence="2">Belongs to the zinc-containing alcohol dehydrogenase family.</text>
</comment>
<gene>
    <name evidence="10" type="ORF">SAMN04488108_2142</name>
</gene>
<keyword evidence="6" id="KW-0560">Oxidoreductase</keyword>
<dbReference type="Gene3D" id="3.90.180.10">
    <property type="entry name" value="Medium-chain alcohol dehydrogenases, catalytic domain"/>
    <property type="match status" value="1"/>
</dbReference>
<keyword evidence="4" id="KW-0479">Metal-binding</keyword>
<evidence type="ECO:0000256" key="3">
    <source>
        <dbReference type="ARBA" id="ARBA00013190"/>
    </source>
</evidence>
<sequence>MEDIGKAMVFKGIKSPFSLEEFQFPQLKSGEVLVKNTYSTVCTSDLHTFYGRRHSCTNSVLGHEVIGEIVDLPQNGVSDYQGNSLKIGDKVTWTVFAFDPLSENTLKGFPQKSEGLYKYGHEEINEEYQLNGGFSTHTHLRKGTAIFRLPFNLTLKEAAPINCSHATIAGAIRMAGDISGKNLLVSGVGMLGLSACAQAKFLGAKQVWAQDINSEKLNSSKEFGADQTFLFSENEIESSSLEIGGMDIVIETSGSPEAIEKCIKLLGIGGTIILVGSVFSQRDLAINGEVLVRKILTIKGLHNYIPEDLATAIEFVSTAKNRFPFEKLVGEEFPLEELEKAFELGQEGKHIRVGVKP</sequence>
<feature type="domain" description="Alcohol dehydrogenase-like N-terminal" evidence="9">
    <location>
        <begin position="29"/>
        <end position="142"/>
    </location>
</feature>
<accession>A0A1M7ZCV7</accession>
<evidence type="ECO:0000259" key="9">
    <source>
        <dbReference type="Pfam" id="PF08240"/>
    </source>
</evidence>
<proteinExistence type="inferred from homology"/>
<dbReference type="CDD" id="cd08231">
    <property type="entry name" value="MDR_TM0436_like"/>
    <property type="match status" value="1"/>
</dbReference>
<evidence type="ECO:0000313" key="10">
    <source>
        <dbReference type="EMBL" id="SHO62536.1"/>
    </source>
</evidence>
<dbReference type="PANTHER" id="PTHR42940">
    <property type="entry name" value="ALCOHOL DEHYDROGENASE 1-RELATED"/>
    <property type="match status" value="1"/>
</dbReference>
<organism evidence="10 11">
    <name type="scientific">Algoriphagus zhangzhouensis</name>
    <dbReference type="NCBI Taxonomy" id="1073327"/>
    <lineage>
        <taxon>Bacteria</taxon>
        <taxon>Pseudomonadati</taxon>
        <taxon>Bacteroidota</taxon>
        <taxon>Cytophagia</taxon>
        <taxon>Cytophagales</taxon>
        <taxon>Cyclobacteriaceae</taxon>
        <taxon>Algoriphagus</taxon>
    </lineage>
</organism>
<keyword evidence="7" id="KW-0520">NAD</keyword>
<comment type="cofactor">
    <cofactor evidence="1">
        <name>Zn(2+)</name>
        <dbReference type="ChEBI" id="CHEBI:29105"/>
    </cofactor>
</comment>
<evidence type="ECO:0000256" key="7">
    <source>
        <dbReference type="ARBA" id="ARBA00023027"/>
    </source>
</evidence>
<dbReference type="Pfam" id="PF08240">
    <property type="entry name" value="ADH_N"/>
    <property type="match status" value="1"/>
</dbReference>
<dbReference type="SUPFAM" id="SSF51735">
    <property type="entry name" value="NAD(P)-binding Rossmann-fold domains"/>
    <property type="match status" value="1"/>
</dbReference>
<dbReference type="STRING" id="1073327.SAMN04488108_2142"/>
<dbReference type="Pfam" id="PF00107">
    <property type="entry name" value="ADH_zinc_N"/>
    <property type="match status" value="1"/>
</dbReference>
<evidence type="ECO:0000259" key="8">
    <source>
        <dbReference type="Pfam" id="PF00107"/>
    </source>
</evidence>
<dbReference type="RefSeq" id="WP_073571808.1">
    <property type="nucleotide sequence ID" value="NZ_FRXN01000003.1"/>
</dbReference>
<evidence type="ECO:0000256" key="2">
    <source>
        <dbReference type="ARBA" id="ARBA00008072"/>
    </source>
</evidence>
<dbReference type="OrthoDB" id="9787435at2"/>
<evidence type="ECO:0000256" key="4">
    <source>
        <dbReference type="ARBA" id="ARBA00022723"/>
    </source>
</evidence>
<dbReference type="AlphaFoldDB" id="A0A1M7ZCV7"/>